<dbReference type="SUPFAM" id="SSF56300">
    <property type="entry name" value="Metallo-dependent phosphatases"/>
    <property type="match status" value="1"/>
</dbReference>
<dbReference type="InterPro" id="IPR045473">
    <property type="entry name" value="ASM_C"/>
</dbReference>
<dbReference type="GO" id="GO:0005615">
    <property type="term" value="C:extracellular space"/>
    <property type="evidence" value="ECO:0007669"/>
    <property type="project" value="TreeGrafter"/>
</dbReference>
<dbReference type="EMBL" id="BGZK01000796">
    <property type="protein sequence ID" value="GBP60803.1"/>
    <property type="molecule type" value="Genomic_DNA"/>
</dbReference>
<sequence length="376" mass="43568">MPRTNLSPKPSRKRQTWCKEQKSKTVEAVLPQDILAIPKAKTKSSKREGKRQKQIKFKKPNVDEDGAVDEDGDVDEDRAIDEEEAGFAPSTVTEPGLDTHWLYEALVNKWNYYLDDDARQSLRILGGFSKLVKPGLRVISLNNNVAYKYNWWLAYDPLDAKRHLDWLIEELYNAEAVGEKVHIIAHIPPGVPDLTKTWSREYNRIVNRFTSTIAAEFNGHTHSDEFKIFYSSVDGSPINVAWNSGGATAYSHYNLNYKVVTVDTITYEPMDIENYIYNLTEANFTPERRPHWFRLYDFRTTFGINNLSAASMDDLVLRMVTSNRNLLELYSAFFPKLSDRRWFSCNDYCKLDQICKIVVTELWERGKCEELTSLFF</sequence>
<evidence type="ECO:0000256" key="2">
    <source>
        <dbReference type="ARBA" id="ARBA00023180"/>
    </source>
</evidence>
<comment type="caution">
    <text evidence="5">The sequence shown here is derived from an EMBL/GenBank/DDBJ whole genome shotgun (WGS) entry which is preliminary data.</text>
</comment>
<keyword evidence="2" id="KW-0325">Glycoprotein</keyword>
<evidence type="ECO:0000259" key="4">
    <source>
        <dbReference type="Pfam" id="PF19272"/>
    </source>
</evidence>
<dbReference type="InterPro" id="IPR029052">
    <property type="entry name" value="Metallo-depent_PP-like"/>
</dbReference>
<reference evidence="5 6" key="1">
    <citation type="journal article" date="2019" name="Commun. Biol.">
        <title>The bagworm genome reveals a unique fibroin gene that provides high tensile strength.</title>
        <authorList>
            <person name="Kono N."/>
            <person name="Nakamura H."/>
            <person name="Ohtoshi R."/>
            <person name="Tomita M."/>
            <person name="Numata K."/>
            <person name="Arakawa K."/>
        </authorList>
    </citation>
    <scope>NUCLEOTIDE SEQUENCE [LARGE SCALE GENOMIC DNA]</scope>
</reference>
<feature type="domain" description="Sphingomyelin phosphodiesterase C-terminal" evidence="4">
    <location>
        <begin position="253"/>
        <end position="359"/>
    </location>
</feature>
<accession>A0A4C1XC75</accession>
<keyword evidence="1" id="KW-0378">Hydrolase</keyword>
<feature type="compositionally biased region" description="Acidic residues" evidence="3">
    <location>
        <begin position="63"/>
        <end position="74"/>
    </location>
</feature>
<evidence type="ECO:0000256" key="1">
    <source>
        <dbReference type="ARBA" id="ARBA00022801"/>
    </source>
</evidence>
<protein>
    <submittedName>
        <fullName evidence="5">Sphingomyelin phosphodiesterase</fullName>
    </submittedName>
</protein>
<dbReference type="AlphaFoldDB" id="A0A4C1XC75"/>
<dbReference type="GO" id="GO:0046513">
    <property type="term" value="P:ceramide biosynthetic process"/>
    <property type="evidence" value="ECO:0007669"/>
    <property type="project" value="TreeGrafter"/>
</dbReference>
<feature type="region of interest" description="Disordered" evidence="3">
    <location>
        <begin position="1"/>
        <end position="22"/>
    </location>
</feature>
<dbReference type="GO" id="GO:0006685">
    <property type="term" value="P:sphingomyelin catabolic process"/>
    <property type="evidence" value="ECO:0007669"/>
    <property type="project" value="TreeGrafter"/>
</dbReference>
<name>A0A4C1XC75_EUMVA</name>
<dbReference type="Proteomes" id="UP000299102">
    <property type="component" value="Unassembled WGS sequence"/>
</dbReference>
<organism evidence="5 6">
    <name type="scientific">Eumeta variegata</name>
    <name type="common">Bagworm moth</name>
    <name type="synonym">Eumeta japonica</name>
    <dbReference type="NCBI Taxonomy" id="151549"/>
    <lineage>
        <taxon>Eukaryota</taxon>
        <taxon>Metazoa</taxon>
        <taxon>Ecdysozoa</taxon>
        <taxon>Arthropoda</taxon>
        <taxon>Hexapoda</taxon>
        <taxon>Insecta</taxon>
        <taxon>Pterygota</taxon>
        <taxon>Neoptera</taxon>
        <taxon>Endopterygota</taxon>
        <taxon>Lepidoptera</taxon>
        <taxon>Glossata</taxon>
        <taxon>Ditrysia</taxon>
        <taxon>Tineoidea</taxon>
        <taxon>Psychidae</taxon>
        <taxon>Oiketicinae</taxon>
        <taxon>Eumeta</taxon>
    </lineage>
</organism>
<proteinExistence type="predicted"/>
<evidence type="ECO:0000256" key="3">
    <source>
        <dbReference type="SAM" id="MobiDB-lite"/>
    </source>
</evidence>
<dbReference type="PANTHER" id="PTHR10340:SF29">
    <property type="entry name" value="SPHINGOMYELIN PHOSPHODIESTERASE"/>
    <property type="match status" value="1"/>
</dbReference>
<evidence type="ECO:0000313" key="6">
    <source>
        <dbReference type="Proteomes" id="UP000299102"/>
    </source>
</evidence>
<dbReference type="GO" id="GO:0061750">
    <property type="term" value="F:acid sphingomyelin phosphodiesterase activity"/>
    <property type="evidence" value="ECO:0007669"/>
    <property type="project" value="TreeGrafter"/>
</dbReference>
<dbReference type="OrthoDB" id="282973at2759"/>
<gene>
    <name evidence="5" type="primary">SMPD1</name>
    <name evidence="5" type="ORF">EVAR_85063_1</name>
</gene>
<evidence type="ECO:0000313" key="5">
    <source>
        <dbReference type="EMBL" id="GBP60803.1"/>
    </source>
</evidence>
<feature type="region of interest" description="Disordered" evidence="3">
    <location>
        <begin position="38"/>
        <end position="74"/>
    </location>
</feature>
<keyword evidence="6" id="KW-1185">Reference proteome</keyword>
<dbReference type="Pfam" id="PF19272">
    <property type="entry name" value="ASMase_C"/>
    <property type="match status" value="1"/>
</dbReference>
<dbReference type="PANTHER" id="PTHR10340">
    <property type="entry name" value="SPHINGOMYELIN PHOSPHODIESTERASE"/>
    <property type="match status" value="1"/>
</dbReference>
<dbReference type="STRING" id="151549.A0A4C1XC75"/>
<feature type="compositionally biased region" description="Basic residues" evidence="3">
    <location>
        <begin position="40"/>
        <end position="59"/>
    </location>
</feature>
<dbReference type="GO" id="GO:0016020">
    <property type="term" value="C:membrane"/>
    <property type="evidence" value="ECO:0007669"/>
    <property type="project" value="GOC"/>
</dbReference>
<dbReference type="GO" id="GO:0005764">
    <property type="term" value="C:lysosome"/>
    <property type="evidence" value="ECO:0007669"/>
    <property type="project" value="TreeGrafter"/>
</dbReference>